<evidence type="ECO:0000256" key="1">
    <source>
        <dbReference type="ARBA" id="ARBA00004651"/>
    </source>
</evidence>
<proteinExistence type="inferred from homology"/>
<keyword evidence="8" id="KW-0406">Ion transport</keyword>
<feature type="transmembrane region" description="Helical" evidence="12">
    <location>
        <begin position="241"/>
        <end position="261"/>
    </location>
</feature>
<dbReference type="InterPro" id="IPR001734">
    <property type="entry name" value="Na/solute_symporter"/>
</dbReference>
<accession>A0A517MW85</accession>
<dbReference type="NCBIfam" id="TIGR00813">
    <property type="entry name" value="sss"/>
    <property type="match status" value="1"/>
</dbReference>
<feature type="transmembrane region" description="Helical" evidence="12">
    <location>
        <begin position="77"/>
        <end position="102"/>
    </location>
</feature>
<feature type="transmembrane region" description="Helical" evidence="12">
    <location>
        <begin position="163"/>
        <end position="184"/>
    </location>
</feature>
<evidence type="ECO:0000256" key="8">
    <source>
        <dbReference type="ARBA" id="ARBA00023065"/>
    </source>
</evidence>
<evidence type="ECO:0000313" key="13">
    <source>
        <dbReference type="EMBL" id="QDS99129.1"/>
    </source>
</evidence>
<evidence type="ECO:0000256" key="10">
    <source>
        <dbReference type="ARBA" id="ARBA00023201"/>
    </source>
</evidence>
<evidence type="ECO:0000313" key="14">
    <source>
        <dbReference type="Proteomes" id="UP000319852"/>
    </source>
</evidence>
<keyword evidence="9 12" id="KW-0472">Membrane</keyword>
<evidence type="ECO:0000256" key="2">
    <source>
        <dbReference type="ARBA" id="ARBA00006434"/>
    </source>
</evidence>
<keyword evidence="6 12" id="KW-1133">Transmembrane helix</keyword>
<keyword evidence="10" id="KW-0739">Sodium transport</keyword>
<dbReference type="GO" id="GO:0015293">
    <property type="term" value="F:symporter activity"/>
    <property type="evidence" value="ECO:0007669"/>
    <property type="project" value="TreeGrafter"/>
</dbReference>
<evidence type="ECO:0000256" key="12">
    <source>
        <dbReference type="SAM" id="Phobius"/>
    </source>
</evidence>
<keyword evidence="5 12" id="KW-0812">Transmembrane</keyword>
<feature type="transmembrane region" description="Helical" evidence="12">
    <location>
        <begin position="447"/>
        <end position="464"/>
    </location>
</feature>
<evidence type="ECO:0000256" key="3">
    <source>
        <dbReference type="ARBA" id="ARBA00022448"/>
    </source>
</evidence>
<feature type="transmembrane region" description="Helical" evidence="12">
    <location>
        <begin position="196"/>
        <end position="221"/>
    </location>
</feature>
<protein>
    <submittedName>
        <fullName evidence="13">Sodium/glucose cotransporter</fullName>
    </submittedName>
</protein>
<dbReference type="Pfam" id="PF00474">
    <property type="entry name" value="SSF"/>
    <property type="match status" value="1"/>
</dbReference>
<keyword evidence="7" id="KW-0915">Sodium</keyword>
<dbReference type="EMBL" id="CP036263">
    <property type="protein sequence ID" value="QDS99129.1"/>
    <property type="molecule type" value="Genomic_DNA"/>
</dbReference>
<dbReference type="InterPro" id="IPR038377">
    <property type="entry name" value="Na/Glc_symporter_sf"/>
</dbReference>
<keyword evidence="14" id="KW-1185">Reference proteome</keyword>
<keyword evidence="3" id="KW-0813">Transport</keyword>
<dbReference type="PANTHER" id="PTHR42985:SF40">
    <property type="entry name" value="LD47995P-RELATED"/>
    <property type="match status" value="1"/>
</dbReference>
<feature type="transmembrane region" description="Helical" evidence="12">
    <location>
        <begin position="392"/>
        <end position="411"/>
    </location>
</feature>
<feature type="transmembrane region" description="Helical" evidence="12">
    <location>
        <begin position="327"/>
        <end position="352"/>
    </location>
</feature>
<evidence type="ECO:0000256" key="9">
    <source>
        <dbReference type="ARBA" id="ARBA00023136"/>
    </source>
</evidence>
<sequence>MPVDKTISTLQWPDWLVIAAYVFTVLAVGWYFSRRSTSSDDYLLGGRQMKWYNLGISLFATMLSAVTYLALPGEMILYGPIFVLGKVAAYPLVAIIVGWWIIPRIMELEVTSAYEILEMRLGLSVRMLGSIFFLSLRLMWMALVVYATASIVLVPLLGVEESATPFLCVVLGAITIAYTSLGGLRAVVATDVLQSVILFGGALLSLGVITYHFGGIGAWWPEQWPTQWPDPSWGYDPDPKARTFSGALIATLVWYVCTQGSDQMVLQRFLANRDVKTARRTLFTALVASAVTCGLLSIVGLAVWSYFQANATSVAASESLLERADQLFPQFVMTALPTGLRGLVIAGLLAVAMSSLSSGVNSSCSVIKVDFIDRLRLSRRGSARHEINQMRWISIAVGAIVVLLSSGVGIVKGNLLAVAFKVCNLLTAPLFGLFFMAIFVRGATVTGTHLGTACGLAVIVAVNFSEEITGHPGINFLWAMPLGLVVQITVGIVVSRCFPKTSSPQSNE</sequence>
<dbReference type="AlphaFoldDB" id="A0A517MW85"/>
<comment type="similarity">
    <text evidence="2 11">Belongs to the sodium:solute symporter (SSF) (TC 2.A.21) family.</text>
</comment>
<evidence type="ECO:0000256" key="11">
    <source>
        <dbReference type="RuleBase" id="RU362091"/>
    </source>
</evidence>
<evidence type="ECO:0000256" key="4">
    <source>
        <dbReference type="ARBA" id="ARBA00022475"/>
    </source>
</evidence>
<evidence type="ECO:0000256" key="7">
    <source>
        <dbReference type="ARBA" id="ARBA00023053"/>
    </source>
</evidence>
<organism evidence="13 14">
    <name type="scientific">Adhaeretor mobilis</name>
    <dbReference type="NCBI Taxonomy" id="1930276"/>
    <lineage>
        <taxon>Bacteria</taxon>
        <taxon>Pseudomonadati</taxon>
        <taxon>Planctomycetota</taxon>
        <taxon>Planctomycetia</taxon>
        <taxon>Pirellulales</taxon>
        <taxon>Lacipirellulaceae</taxon>
        <taxon>Adhaeretor</taxon>
    </lineage>
</organism>
<dbReference type="KEGG" id="amob:HG15A2_24210"/>
<feature type="transmembrane region" description="Helical" evidence="12">
    <location>
        <begin position="12"/>
        <end position="32"/>
    </location>
</feature>
<dbReference type="PANTHER" id="PTHR42985">
    <property type="entry name" value="SODIUM-COUPLED MONOCARBOXYLATE TRANSPORTER"/>
    <property type="match status" value="1"/>
</dbReference>
<feature type="transmembrane region" description="Helical" evidence="12">
    <location>
        <begin position="476"/>
        <end position="498"/>
    </location>
</feature>
<dbReference type="PROSITE" id="PS50283">
    <property type="entry name" value="NA_SOLUT_SYMP_3"/>
    <property type="match status" value="1"/>
</dbReference>
<dbReference type="InterPro" id="IPR051163">
    <property type="entry name" value="Sodium:Solute_Symporter_SSF"/>
</dbReference>
<comment type="subcellular location">
    <subcellularLocation>
        <location evidence="1">Cell membrane</location>
        <topology evidence="1">Multi-pass membrane protein</topology>
    </subcellularLocation>
</comment>
<keyword evidence="4" id="KW-1003">Cell membrane</keyword>
<dbReference type="Proteomes" id="UP000319852">
    <property type="component" value="Chromosome"/>
</dbReference>
<evidence type="ECO:0000256" key="5">
    <source>
        <dbReference type="ARBA" id="ARBA00022692"/>
    </source>
</evidence>
<gene>
    <name evidence="13" type="primary">sglT_8</name>
    <name evidence="13" type="ORF">HG15A2_24210</name>
</gene>
<dbReference type="GO" id="GO:0006814">
    <property type="term" value="P:sodium ion transport"/>
    <property type="evidence" value="ECO:0007669"/>
    <property type="project" value="UniProtKB-KW"/>
</dbReference>
<dbReference type="GO" id="GO:0005886">
    <property type="term" value="C:plasma membrane"/>
    <property type="evidence" value="ECO:0007669"/>
    <property type="project" value="UniProtKB-SubCell"/>
</dbReference>
<feature type="transmembrane region" description="Helical" evidence="12">
    <location>
        <begin position="282"/>
        <end position="307"/>
    </location>
</feature>
<feature type="transmembrane region" description="Helical" evidence="12">
    <location>
        <begin position="52"/>
        <end position="71"/>
    </location>
</feature>
<dbReference type="Gene3D" id="1.20.1730.10">
    <property type="entry name" value="Sodium/glucose cotransporter"/>
    <property type="match status" value="1"/>
</dbReference>
<dbReference type="RefSeq" id="WP_218932517.1">
    <property type="nucleotide sequence ID" value="NZ_CP036263.1"/>
</dbReference>
<name>A0A517MW85_9BACT</name>
<evidence type="ECO:0000256" key="6">
    <source>
        <dbReference type="ARBA" id="ARBA00022989"/>
    </source>
</evidence>
<reference evidence="13 14" key="1">
    <citation type="submission" date="2019-02" db="EMBL/GenBank/DDBJ databases">
        <title>Deep-cultivation of Planctomycetes and their phenomic and genomic characterization uncovers novel biology.</title>
        <authorList>
            <person name="Wiegand S."/>
            <person name="Jogler M."/>
            <person name="Boedeker C."/>
            <person name="Pinto D."/>
            <person name="Vollmers J."/>
            <person name="Rivas-Marin E."/>
            <person name="Kohn T."/>
            <person name="Peeters S.H."/>
            <person name="Heuer A."/>
            <person name="Rast P."/>
            <person name="Oberbeckmann S."/>
            <person name="Bunk B."/>
            <person name="Jeske O."/>
            <person name="Meyerdierks A."/>
            <person name="Storesund J.E."/>
            <person name="Kallscheuer N."/>
            <person name="Luecker S."/>
            <person name="Lage O.M."/>
            <person name="Pohl T."/>
            <person name="Merkel B.J."/>
            <person name="Hornburger P."/>
            <person name="Mueller R.-W."/>
            <person name="Bruemmer F."/>
            <person name="Labrenz M."/>
            <person name="Spormann A.M."/>
            <person name="Op den Camp H."/>
            <person name="Overmann J."/>
            <person name="Amann R."/>
            <person name="Jetten M.S.M."/>
            <person name="Mascher T."/>
            <person name="Medema M.H."/>
            <person name="Devos D.P."/>
            <person name="Kaster A.-K."/>
            <person name="Ovreas L."/>
            <person name="Rohde M."/>
            <person name="Galperin M.Y."/>
            <person name="Jogler C."/>
        </authorList>
    </citation>
    <scope>NUCLEOTIDE SEQUENCE [LARGE SCALE GENOMIC DNA]</scope>
    <source>
        <strain evidence="13 14">HG15A2</strain>
    </source>
</reference>
<feature type="transmembrane region" description="Helical" evidence="12">
    <location>
        <begin position="417"/>
        <end position="440"/>
    </location>
</feature>